<reference evidence="1" key="1">
    <citation type="submission" date="2022-09" db="EMBL/GenBank/DDBJ databases">
        <title>Interaction between co-microsymbionts with complementary sets of symbiotic genes in legume-rhizobium systems.</title>
        <authorList>
            <person name="Safronova V."/>
            <person name="Sazanova A."/>
            <person name="Afonin A."/>
            <person name="Chirak E."/>
        </authorList>
    </citation>
    <scope>NUCLEOTIDE SEQUENCE</scope>
    <source>
        <strain evidence="1">A18/3m</strain>
    </source>
</reference>
<accession>A0ACD4CXG7</accession>
<geneLocation type="plasmid" evidence="1 2">
    <name>p_unnamed2</name>
</geneLocation>
<dbReference type="EMBL" id="CP104971">
    <property type="protein sequence ID" value="UXN58313.1"/>
    <property type="molecule type" value="Genomic_DNA"/>
</dbReference>
<protein>
    <submittedName>
        <fullName evidence="1">Uncharacterized protein</fullName>
    </submittedName>
</protein>
<name>A0ACD4CXG7_9HYPH</name>
<proteinExistence type="predicted"/>
<keyword evidence="2" id="KW-1185">Reference proteome</keyword>
<dbReference type="Proteomes" id="UP001061991">
    <property type="component" value="Plasmid p_unnamed2"/>
</dbReference>
<sequence>MALVLKYDEKGFSLKSADGLATYNVNPAQTKSWQVALEQQAKQLGFTDAKQMLSITTVTVPTAGDSQYKIAEQFGLDMPTAYEMVRDNVQFTNPDLIHAYHEGDLRADFVVVPKTPAEPIPGSDAPAGTPEGMKEKSDATVLGSDAPAGATDAMKKQSAIETIKNSKSPDERKAAIAAYLDEHNGSIEDRTKAAIALLDPNQNYGDDVNVRSNKRREILDELIPPYTDPGKTKAIFDSLLEHTWTSTTGVTDKSMDQLIGQHAKDKYGIECDPVKWND</sequence>
<gene>
    <name evidence="1" type="ORF">N8E88_05765</name>
</gene>
<organism evidence="1 2">
    <name type="scientific">Phyllobacterium zundukense</name>
    <dbReference type="NCBI Taxonomy" id="1867719"/>
    <lineage>
        <taxon>Bacteria</taxon>
        <taxon>Pseudomonadati</taxon>
        <taxon>Pseudomonadota</taxon>
        <taxon>Alphaproteobacteria</taxon>
        <taxon>Hyphomicrobiales</taxon>
        <taxon>Phyllobacteriaceae</taxon>
        <taxon>Phyllobacterium</taxon>
    </lineage>
</organism>
<evidence type="ECO:0000313" key="1">
    <source>
        <dbReference type="EMBL" id="UXN58313.1"/>
    </source>
</evidence>
<evidence type="ECO:0000313" key="2">
    <source>
        <dbReference type="Proteomes" id="UP001061991"/>
    </source>
</evidence>
<keyword evidence="1" id="KW-0614">Plasmid</keyword>